<dbReference type="Pfam" id="PF14525">
    <property type="entry name" value="AraC_binding_2"/>
    <property type="match status" value="1"/>
</dbReference>
<evidence type="ECO:0000259" key="7">
    <source>
        <dbReference type="PROSITE" id="PS01124"/>
    </source>
</evidence>
<evidence type="ECO:0000256" key="5">
    <source>
        <dbReference type="ARBA" id="ARBA00023163"/>
    </source>
</evidence>
<evidence type="ECO:0000256" key="3">
    <source>
        <dbReference type="ARBA" id="ARBA00023125"/>
    </source>
</evidence>
<dbReference type="Gene3D" id="1.10.10.60">
    <property type="entry name" value="Homeodomain-like"/>
    <property type="match status" value="1"/>
</dbReference>
<evidence type="ECO:0000313" key="10">
    <source>
        <dbReference type="EMBL" id="OTI56181.1"/>
    </source>
</evidence>
<dbReference type="GO" id="GO:0003700">
    <property type="term" value="F:DNA-binding transcription factor activity"/>
    <property type="evidence" value="ECO:0007669"/>
    <property type="project" value="InterPro"/>
</dbReference>
<evidence type="ECO:0000313" key="14">
    <source>
        <dbReference type="Proteomes" id="UP000194857"/>
    </source>
</evidence>
<evidence type="ECO:0000313" key="15">
    <source>
        <dbReference type="Proteomes" id="UP000284767"/>
    </source>
</evidence>
<keyword evidence="4" id="KW-0010">Activator</keyword>
<reference evidence="12" key="7">
    <citation type="submission" date="2023-06" db="EMBL/GenBank/DDBJ databases">
        <authorList>
            <consortium name="Clinical and Environmental Microbiology Branch: Whole genome sequencing antimicrobial resistance pathogens in the healthcare setting"/>
        </authorList>
    </citation>
    <scope>NUCLEOTIDE SEQUENCE</scope>
    <source>
        <strain evidence="12">2021CK-01020</strain>
    </source>
</reference>
<dbReference type="EMBL" id="NFFZ01000023">
    <property type="protein sequence ID" value="OTI56181.1"/>
    <property type="molecule type" value="Genomic_DNA"/>
</dbReference>
<dbReference type="PROSITE" id="PS00041">
    <property type="entry name" value="HTH_ARAC_FAMILY_1"/>
    <property type="match status" value="1"/>
</dbReference>
<dbReference type="EMBL" id="NSNE01000017">
    <property type="protein sequence ID" value="RPM09097.1"/>
    <property type="molecule type" value="Genomic_DNA"/>
</dbReference>
<keyword evidence="3" id="KW-0238">DNA-binding</keyword>
<evidence type="ECO:0000256" key="6">
    <source>
        <dbReference type="ARBA" id="ARBA00037345"/>
    </source>
</evidence>
<keyword evidence="2" id="KW-0805">Transcription regulation</keyword>
<dbReference type="Proteomes" id="UP000045039">
    <property type="component" value="Unassembled WGS sequence"/>
</dbReference>
<feature type="domain" description="HTH araC/xylS-type" evidence="7">
    <location>
        <begin position="218"/>
        <end position="319"/>
    </location>
</feature>
<dbReference type="PRINTS" id="PR00032">
    <property type="entry name" value="HTHARAC"/>
</dbReference>
<sequence>MPAHALLETRRASTQDIPLEQRLAFWEDYNASILVGLKCSSYSQAGFAATQDNLCLERLRLARIGGNEHVVERDRSMIRAVPKESIFVSLVQGSQSFFYQDNGCNLLQPGELVIYRTDKPYLFGFSGPMRQFIFDIPQDDFAERCLRDFKGPLKIGAESPVQRLLVRTLGERTRDFLDSPHGEDAERYQEEAYDLLASIISDHAGEHRASALGASYLLAAKQYIQQHLDEPALSCERVAAATGVSSRHLARLFAQEGSSPGRYLQERRLERARQLLASPQGRRLDVAEVAYRHGFSSQAHFARAFKARYGMTPSEARGR</sequence>
<reference evidence="13" key="1">
    <citation type="submission" date="2015-06" db="EMBL/GenBank/DDBJ databases">
        <authorList>
            <person name="Radhakrishnan Rajesh"/>
            <person name="Underwood Anthony"/>
            <person name="Al-Shahib Ali"/>
        </authorList>
    </citation>
    <scope>NUCLEOTIDE SEQUENCE [LARGE SCALE GENOMIC DNA]</scope>
    <source>
        <strain evidence="13">P19_London_7_VIM_2_05_10</strain>
    </source>
</reference>
<dbReference type="InterPro" id="IPR009057">
    <property type="entry name" value="Homeodomain-like_sf"/>
</dbReference>
<dbReference type="EMBL" id="WXZT01000022">
    <property type="protein sequence ID" value="MZZ15636.1"/>
    <property type="molecule type" value="Genomic_DNA"/>
</dbReference>
<dbReference type="InterPro" id="IPR050204">
    <property type="entry name" value="AraC_XylS_family_regulators"/>
</dbReference>
<dbReference type="OMA" id="FEYWNDV"/>
<dbReference type="AlphaFoldDB" id="A0A072ZPY3"/>
<reference evidence="11 15" key="5">
    <citation type="submission" date="2019-01" db="EMBL/GenBank/DDBJ databases">
        <title>The Pseudomonas aeruginosa pan-genome provides new insights on its population structure, horizontal gene transfer and pathogenicity.</title>
        <authorList>
            <person name="Freschi L."/>
            <person name="Vincent A.T."/>
            <person name="Jeukens J."/>
            <person name="Emond-Rheault J.-G."/>
            <person name="Kukavica-Ibrulj I."/>
            <person name="Dupont M.-J."/>
            <person name="Charette S.J."/>
            <person name="Boyle B."/>
            <person name="Levesque R.C."/>
        </authorList>
    </citation>
    <scope>NUCLEOTIDE SEQUENCE [LARGE SCALE GENOMIC DNA]</scope>
    <source>
        <strain evidence="11 15">PA-W36</strain>
    </source>
</reference>
<evidence type="ECO:0000313" key="8">
    <source>
        <dbReference type="EMBL" id="CRO42972.1"/>
    </source>
</evidence>
<evidence type="ECO:0000313" key="9">
    <source>
        <dbReference type="EMBL" id="MZZ15636.1"/>
    </source>
</evidence>
<dbReference type="SMR" id="A0A072ZPY3"/>
<dbReference type="EMBL" id="CVVU01000088">
    <property type="protein sequence ID" value="CRO42972.1"/>
    <property type="molecule type" value="Genomic_DNA"/>
</dbReference>
<dbReference type="SUPFAM" id="SSF46689">
    <property type="entry name" value="Homeodomain-like"/>
    <property type="match status" value="2"/>
</dbReference>
<evidence type="ECO:0000256" key="4">
    <source>
        <dbReference type="ARBA" id="ARBA00023159"/>
    </source>
</evidence>
<dbReference type="GO" id="GO:0009893">
    <property type="term" value="P:positive regulation of metabolic process"/>
    <property type="evidence" value="ECO:0007669"/>
    <property type="project" value="UniProtKB-ARBA"/>
</dbReference>
<dbReference type="InterPro" id="IPR020449">
    <property type="entry name" value="Tscrpt_reg_AraC-type_HTH"/>
</dbReference>
<dbReference type="GO" id="GO:0005737">
    <property type="term" value="C:cytoplasm"/>
    <property type="evidence" value="ECO:0007669"/>
    <property type="project" value="UniProtKB-SubCell"/>
</dbReference>
<dbReference type="KEGG" id="paeb:NCGM1900_0863"/>
<dbReference type="PANTHER" id="PTHR46796">
    <property type="entry name" value="HTH-TYPE TRANSCRIPTIONAL ACTIVATOR RHAS-RELATED"/>
    <property type="match status" value="1"/>
</dbReference>
<dbReference type="GO" id="GO:0043565">
    <property type="term" value="F:sequence-specific DNA binding"/>
    <property type="evidence" value="ECO:0007669"/>
    <property type="project" value="InterPro"/>
</dbReference>
<comment type="function">
    <text evidence="6">Regulatory protein of the TOL plasmid xyl operons. XylS activates the xylXYZLTEGFJQKIH operon required for the degradation of toluene, m-xylene and p-xylene.</text>
</comment>
<reference evidence="10 14" key="3">
    <citation type="submission" date="2017-05" db="EMBL/GenBank/DDBJ databases">
        <authorList>
            <person name="Song R."/>
            <person name="Chenine A.L."/>
            <person name="Ruprecht R.M."/>
        </authorList>
    </citation>
    <scope>NUCLEOTIDE SEQUENCE [LARGE SCALE GENOMIC DNA]</scope>
    <source>
        <strain evidence="10 14">S567_C10_BS</strain>
    </source>
</reference>
<proteinExistence type="predicted"/>
<comment type="subcellular location">
    <subcellularLocation>
        <location evidence="1">Cytoplasm</location>
    </subcellularLocation>
</comment>
<dbReference type="Proteomes" id="UP000284767">
    <property type="component" value="Unassembled WGS sequence"/>
</dbReference>
<dbReference type="EMBL" id="CP136986">
    <property type="protein sequence ID" value="WOS79042.1"/>
    <property type="molecule type" value="Genomic_DNA"/>
</dbReference>
<evidence type="ECO:0000313" key="11">
    <source>
        <dbReference type="EMBL" id="RPM09097.1"/>
    </source>
</evidence>
<accession>A0A072ZPY3</accession>
<organism evidence="10 14">
    <name type="scientific">Pseudomonas aeruginosa</name>
    <dbReference type="NCBI Taxonomy" id="287"/>
    <lineage>
        <taxon>Bacteria</taxon>
        <taxon>Pseudomonadati</taxon>
        <taxon>Pseudomonadota</taxon>
        <taxon>Gammaproteobacteria</taxon>
        <taxon>Pseudomonadales</taxon>
        <taxon>Pseudomonadaceae</taxon>
        <taxon>Pseudomonas</taxon>
    </lineage>
</organism>
<evidence type="ECO:0000256" key="2">
    <source>
        <dbReference type="ARBA" id="ARBA00023015"/>
    </source>
</evidence>
<dbReference type="SMART" id="SM00342">
    <property type="entry name" value="HTH_ARAC"/>
    <property type="match status" value="1"/>
</dbReference>
<name>A0A072ZPY3_PSEAI</name>
<dbReference type="Proteomes" id="UP000194857">
    <property type="component" value="Unassembled WGS sequence"/>
</dbReference>
<dbReference type="PROSITE" id="PS01124">
    <property type="entry name" value="HTH_ARAC_FAMILY_2"/>
    <property type="match status" value="1"/>
</dbReference>
<dbReference type="PANTHER" id="PTHR46796:SF6">
    <property type="entry name" value="ARAC SUBFAMILY"/>
    <property type="match status" value="1"/>
</dbReference>
<dbReference type="Proteomes" id="UP000644192">
    <property type="component" value="Unassembled WGS sequence"/>
</dbReference>
<protein>
    <submittedName>
        <fullName evidence="9">Helix-turn-helix domain-containing protein</fullName>
    </submittedName>
    <submittedName>
        <fullName evidence="8">Transcriptional activator NphR</fullName>
    </submittedName>
    <submittedName>
        <fullName evidence="10">Transcriptional regulator</fullName>
    </submittedName>
</protein>
<evidence type="ECO:0000313" key="12">
    <source>
        <dbReference type="EMBL" id="WOS79042.1"/>
    </source>
</evidence>
<keyword evidence="5" id="KW-0804">Transcription</keyword>
<reference evidence="11 15" key="4">
    <citation type="submission" date="2017-08" db="EMBL/GenBank/DDBJ databases">
        <authorList>
            <person name="Feschi L."/>
            <person name="Jeukens J."/>
            <person name="Emond-Rheault J.-G."/>
            <person name="Kukavica-Ibrulj I."/>
            <person name="Boyle B."/>
            <person name="Levesque R.C."/>
        </authorList>
    </citation>
    <scope>NUCLEOTIDE SEQUENCE [LARGE SCALE GENOMIC DNA]</scope>
    <source>
        <strain evidence="11 15">PA-W36</strain>
    </source>
</reference>
<reference evidence="12" key="8">
    <citation type="submission" date="2023-10" db="EMBL/GenBank/DDBJ databases">
        <title>Pathogen: clinical or host-associated sample.</title>
        <authorList>
            <person name="Hergert J."/>
            <person name="Casey R."/>
            <person name="Wagner J."/>
            <person name="Young E.L."/>
            <person name="Oakeson K.F."/>
        </authorList>
    </citation>
    <scope>NUCLEOTIDE SEQUENCE</scope>
    <source>
        <strain evidence="12">2021CK-01020</strain>
    </source>
</reference>
<accession>A0A1S1C6P9</accession>
<dbReference type="Proteomes" id="UP001297540">
    <property type="component" value="Chromosome"/>
</dbReference>
<gene>
    <name evidence="8" type="primary">nphR</name>
    <name evidence="10" type="ORF">CAZ10_30700</name>
    <name evidence="9" type="ORF">GUL26_25575</name>
    <name evidence="11" type="ORF">IPC1295_24605</name>
    <name evidence="12" type="ORF">L4V69_07835</name>
    <name evidence="8" type="ORF">PAERUG_P19_London_7_VIM_2_05_10_01605</name>
</gene>
<dbReference type="InterPro" id="IPR018060">
    <property type="entry name" value="HTH_AraC"/>
</dbReference>
<reference evidence="8" key="2">
    <citation type="submission" date="2015-06" db="EMBL/GenBank/DDBJ databases">
        <authorList>
            <person name="Radhakrishnan R."/>
            <person name="Underwood A."/>
            <person name="Al-Shahib A."/>
        </authorList>
    </citation>
    <scope>NUCLEOTIDE SEQUENCE</scope>
    <source>
        <strain evidence="8">P19_London_7_VIM_2_05_10</strain>
    </source>
</reference>
<dbReference type="RefSeq" id="WP_003093398.1">
    <property type="nucleotide sequence ID" value="NZ_AP014622.1"/>
</dbReference>
<dbReference type="Pfam" id="PF12833">
    <property type="entry name" value="HTH_18"/>
    <property type="match status" value="1"/>
</dbReference>
<evidence type="ECO:0000313" key="13">
    <source>
        <dbReference type="Proteomes" id="UP000045039"/>
    </source>
</evidence>
<reference evidence="9" key="6">
    <citation type="submission" date="2020-01" db="EMBL/GenBank/DDBJ databases">
        <title>Bacteria Cultured from War Wounds Associated with the Conflict in Eastern Ukraine.</title>
        <authorList>
            <person name="Snesrud E."/>
            <person name="Galac M.R."/>
            <person name="Mc Gann P."/>
            <person name="Valentine K."/>
            <person name="Viacheslav K."/>
        </authorList>
    </citation>
    <scope>NUCLEOTIDE SEQUENCE</scope>
    <source>
        <strain evidence="9">VNMU148</strain>
    </source>
</reference>
<dbReference type="InterPro" id="IPR035418">
    <property type="entry name" value="AraC-bd_2"/>
</dbReference>
<dbReference type="InterPro" id="IPR018062">
    <property type="entry name" value="HTH_AraC-typ_CS"/>
</dbReference>
<evidence type="ECO:0000256" key="1">
    <source>
        <dbReference type="ARBA" id="ARBA00004496"/>
    </source>
</evidence>